<organism evidence="2 3">
    <name type="scientific">Gemmata massiliana</name>
    <dbReference type="NCBI Taxonomy" id="1210884"/>
    <lineage>
        <taxon>Bacteria</taxon>
        <taxon>Pseudomonadati</taxon>
        <taxon>Planctomycetota</taxon>
        <taxon>Planctomycetia</taxon>
        <taxon>Gemmatales</taxon>
        <taxon>Gemmataceae</taxon>
        <taxon>Gemmata</taxon>
    </lineage>
</organism>
<dbReference type="AlphaFoldDB" id="A0A6P2DB35"/>
<dbReference type="RefSeq" id="WP_162671556.1">
    <property type="nucleotide sequence ID" value="NZ_LR593886.1"/>
</dbReference>
<reference evidence="2 3" key="1">
    <citation type="submission" date="2019-05" db="EMBL/GenBank/DDBJ databases">
        <authorList>
            <consortium name="Science for Life Laboratories"/>
        </authorList>
    </citation>
    <scope>NUCLEOTIDE SEQUENCE [LARGE SCALE GENOMIC DNA]</scope>
    <source>
        <strain evidence="2">Soil9</strain>
    </source>
</reference>
<sequence>MIRWAIKHSLYVAALGFGGMFAWAVTRPTVEGSGHSVTEERSIGSVSEVTLSGVGDVTIKQGDVASLRVTADDNILPLLVSESNGSKLRLSTRSSSMRPKTKIAYVVTVPQLDNLSVSGAGNVTVEKFTGDDLKVKLSGAGTATLRDVNYKELTLDLSGAGKATATGTATRTVFKLSGAGKIDATGLQSATGEVRVSGAGHANVWAARELKANVSGAGGVRYKGTPQLEQKVSGAGSVRPLE</sequence>
<accession>A0A6P2DB35</accession>
<dbReference type="PANTHER" id="PTHR39200:SF1">
    <property type="entry name" value="AUTO-TRANSPORTER ADHESIN HEAD GIN DOMAIN-CONTAINING PROTEIN-RELATED"/>
    <property type="match status" value="1"/>
</dbReference>
<dbReference type="KEGG" id="gms:SOIL9_03170"/>
<evidence type="ECO:0000313" key="3">
    <source>
        <dbReference type="Proteomes" id="UP000464178"/>
    </source>
</evidence>
<gene>
    <name evidence="2" type="ORF">SOIL9_03170</name>
</gene>
<evidence type="ECO:0000259" key="1">
    <source>
        <dbReference type="Pfam" id="PF10988"/>
    </source>
</evidence>
<feature type="domain" description="Putative auto-transporter adhesin head GIN" evidence="1">
    <location>
        <begin position="48"/>
        <end position="226"/>
    </location>
</feature>
<evidence type="ECO:0000313" key="2">
    <source>
        <dbReference type="EMBL" id="VTR98311.1"/>
    </source>
</evidence>
<dbReference type="InterPro" id="IPR021255">
    <property type="entry name" value="DUF2807"/>
</dbReference>
<dbReference type="EMBL" id="LR593886">
    <property type="protein sequence ID" value="VTR98311.1"/>
    <property type="molecule type" value="Genomic_DNA"/>
</dbReference>
<name>A0A6P2DB35_9BACT</name>
<dbReference type="Gene3D" id="2.160.20.120">
    <property type="match status" value="1"/>
</dbReference>
<dbReference type="Proteomes" id="UP000464178">
    <property type="component" value="Chromosome"/>
</dbReference>
<proteinExistence type="predicted"/>
<keyword evidence="3" id="KW-1185">Reference proteome</keyword>
<dbReference type="Pfam" id="PF10988">
    <property type="entry name" value="DUF2807"/>
    <property type="match status" value="1"/>
</dbReference>
<dbReference type="PANTHER" id="PTHR39200">
    <property type="entry name" value="HYPOTHETICAL EXPORTED PROTEIN"/>
    <property type="match status" value="1"/>
</dbReference>
<protein>
    <recommendedName>
        <fullName evidence="1">Putative auto-transporter adhesin head GIN domain-containing protein</fullName>
    </recommendedName>
</protein>